<keyword evidence="1" id="KW-0539">Nucleus</keyword>
<evidence type="ECO:0000259" key="3">
    <source>
        <dbReference type="PROSITE" id="PS51186"/>
    </source>
</evidence>
<dbReference type="Gene3D" id="3.40.630.30">
    <property type="match status" value="1"/>
</dbReference>
<evidence type="ECO:0000256" key="2">
    <source>
        <dbReference type="SAM" id="MobiDB-lite"/>
    </source>
</evidence>
<feature type="non-terminal residue" evidence="4">
    <location>
        <position position="504"/>
    </location>
</feature>
<dbReference type="AlphaFoldDB" id="A0A9N9DTZ2"/>
<evidence type="ECO:0000313" key="4">
    <source>
        <dbReference type="EMBL" id="CAG8647523.1"/>
    </source>
</evidence>
<feature type="compositionally biased region" description="Low complexity" evidence="2">
    <location>
        <begin position="223"/>
        <end position="235"/>
    </location>
</feature>
<evidence type="ECO:0000313" key="5">
    <source>
        <dbReference type="Proteomes" id="UP000789739"/>
    </source>
</evidence>
<dbReference type="SUPFAM" id="SSF55729">
    <property type="entry name" value="Acyl-CoA N-acyltransferases (Nat)"/>
    <property type="match status" value="1"/>
</dbReference>
<dbReference type="PANTHER" id="PTHR45750:SF3">
    <property type="entry name" value="HISTONE ACETYLTRANSFERASE"/>
    <property type="match status" value="1"/>
</dbReference>
<feature type="compositionally biased region" description="Polar residues" evidence="2">
    <location>
        <begin position="47"/>
        <end position="65"/>
    </location>
</feature>
<accession>A0A9N9DTZ2</accession>
<keyword evidence="5" id="KW-1185">Reference proteome</keyword>
<feature type="compositionally biased region" description="Basic and acidic residues" evidence="2">
    <location>
        <begin position="71"/>
        <end position="94"/>
    </location>
</feature>
<dbReference type="InterPro" id="IPR000182">
    <property type="entry name" value="GNAT_dom"/>
</dbReference>
<feature type="compositionally biased region" description="Polar residues" evidence="2">
    <location>
        <begin position="187"/>
        <end position="198"/>
    </location>
</feature>
<feature type="compositionally biased region" description="Acidic residues" evidence="2">
    <location>
        <begin position="158"/>
        <end position="173"/>
    </location>
</feature>
<protein>
    <submittedName>
        <fullName evidence="4">3234_t:CDS:1</fullName>
    </submittedName>
</protein>
<dbReference type="InterPro" id="IPR016181">
    <property type="entry name" value="Acyl_CoA_acyltransferase"/>
</dbReference>
<dbReference type="CDD" id="cd04301">
    <property type="entry name" value="NAT_SF"/>
    <property type="match status" value="1"/>
</dbReference>
<organism evidence="4 5">
    <name type="scientific">Paraglomus brasilianum</name>
    <dbReference type="NCBI Taxonomy" id="144538"/>
    <lineage>
        <taxon>Eukaryota</taxon>
        <taxon>Fungi</taxon>
        <taxon>Fungi incertae sedis</taxon>
        <taxon>Mucoromycota</taxon>
        <taxon>Glomeromycotina</taxon>
        <taxon>Glomeromycetes</taxon>
        <taxon>Paraglomerales</taxon>
        <taxon>Paraglomeraceae</taxon>
        <taxon>Paraglomus</taxon>
    </lineage>
</organism>
<feature type="compositionally biased region" description="Low complexity" evidence="2">
    <location>
        <begin position="127"/>
        <end position="143"/>
    </location>
</feature>
<dbReference type="GO" id="GO:0010484">
    <property type="term" value="F:histone H3 acetyltransferase activity"/>
    <property type="evidence" value="ECO:0007669"/>
    <property type="project" value="TreeGrafter"/>
</dbReference>
<dbReference type="EMBL" id="CAJVPI010002674">
    <property type="protein sequence ID" value="CAG8647523.1"/>
    <property type="molecule type" value="Genomic_DNA"/>
</dbReference>
<feature type="domain" description="N-acetyltransferase" evidence="3">
    <location>
        <begin position="282"/>
        <end position="439"/>
    </location>
</feature>
<name>A0A9N9DTZ2_9GLOM</name>
<reference evidence="4" key="1">
    <citation type="submission" date="2021-06" db="EMBL/GenBank/DDBJ databases">
        <authorList>
            <person name="Kallberg Y."/>
            <person name="Tangrot J."/>
            <person name="Rosling A."/>
        </authorList>
    </citation>
    <scope>NUCLEOTIDE SEQUENCE</scope>
    <source>
        <strain evidence="4">BR232B</strain>
    </source>
</reference>
<feature type="compositionally biased region" description="Low complexity" evidence="2">
    <location>
        <begin position="249"/>
        <end position="264"/>
    </location>
</feature>
<feature type="compositionally biased region" description="Pro residues" evidence="2">
    <location>
        <begin position="1"/>
        <end position="12"/>
    </location>
</feature>
<dbReference type="InterPro" id="IPR037800">
    <property type="entry name" value="GCN5"/>
</dbReference>
<comment type="caution">
    <text evidence="4">The sequence shown here is derived from an EMBL/GenBank/DDBJ whole genome shotgun (WGS) entry which is preliminary data.</text>
</comment>
<dbReference type="PROSITE" id="PS51186">
    <property type="entry name" value="GNAT"/>
    <property type="match status" value="1"/>
</dbReference>
<sequence>MSTPPTHVPSPKPPKRKYSSPSPSPSKRILANSSSLPSSSIRLPPRTNNHNQTSSLSMTTSSNALPPSKRIKSDDSGREDNGVKIEDRESDRRLGIARIGTGPGKKKNAGKVGGEGNVAEKGEKSKLSLSSPLASSSPQGQQPNDLEIDPKRSLSSNFEDEQDEKVESEASGDEEVKKIGNGKVHNGVNNRTMGGTSSTDDHSDCPSTPVKPTQRQNSKRSLKTSTSTKNSSNVSRLSLKASHSLPKNSTSRASVSQSSPAASPVRERTAVTEEREGIIKMRMVRNDDSEESLVLLTGLKCVFQNQLPKMPKEYITRLVYDHDHQSLALIKPHPDVYKIKIVGGVTFRQFPSQKFAEIVFCAVNSMEQVKGYGSHLMNHLKDWTIKSTPVEYFLTYADNYAVGFFKKNGFTTEISFPESMWRGYIKDYDGANIMQCQLIKKVEYLKTDEILSKQKEAIRARVFSKLDDDLRIYKGLSFGKNGKKIDPMEIPGLKESGWTPEMDK</sequence>
<gene>
    <name evidence="4" type="ORF">PBRASI_LOCUS10106</name>
</gene>
<dbReference type="GO" id="GO:0045944">
    <property type="term" value="P:positive regulation of transcription by RNA polymerase II"/>
    <property type="evidence" value="ECO:0007669"/>
    <property type="project" value="TreeGrafter"/>
</dbReference>
<evidence type="ECO:0000256" key="1">
    <source>
        <dbReference type="ARBA" id="ARBA00023242"/>
    </source>
</evidence>
<dbReference type="OrthoDB" id="1937912at2759"/>
<feature type="compositionally biased region" description="Low complexity" evidence="2">
    <location>
        <begin position="19"/>
        <end position="46"/>
    </location>
</feature>
<proteinExistence type="predicted"/>
<feature type="region of interest" description="Disordered" evidence="2">
    <location>
        <begin position="1"/>
        <end position="273"/>
    </location>
</feature>
<dbReference type="Proteomes" id="UP000789739">
    <property type="component" value="Unassembled WGS sequence"/>
</dbReference>
<dbReference type="Pfam" id="PF00583">
    <property type="entry name" value="Acetyltransf_1"/>
    <property type="match status" value="1"/>
</dbReference>
<dbReference type="GO" id="GO:0000123">
    <property type="term" value="C:histone acetyltransferase complex"/>
    <property type="evidence" value="ECO:0007669"/>
    <property type="project" value="TreeGrafter"/>
</dbReference>
<dbReference type="PANTHER" id="PTHR45750">
    <property type="entry name" value="GH11602P"/>
    <property type="match status" value="1"/>
</dbReference>